<evidence type="ECO:0000313" key="6">
    <source>
        <dbReference type="Proteomes" id="UP000244060"/>
    </source>
</evidence>
<sequence length="536" mass="60581">MSDWWRGSVTYQIYPRSFQDSNGDGVGDLRGIHERLDHVAWLGADAIWLSPFFPSPMDDMGYDVSDYTGIDPLFGRMEDFDALLARAHELGLKVIIDQVLSHSSSRHPFFQESRQSRDNPKSEWYVWADPQPDGSPPNNWLSVFGGSAWEWDAQRRQYYLHNFLTTQPDFNFHNPEVQDWLLEQMRFWLERGVDGFRLDTVNFYFHDADLRSNRPNPQNGPVPPVNPYDMQDHAFSKSRDENIAFLLRMRKLLDEYPDRTMVGEVADGLRGLSIIAEYTSGNDRLHMAYTFEMLSRTFTAGHFRSRIEEFFATAPHGWPCWAFSNHDVVRHVTRWAGHGASDDVARLAAAMLLSFEGSVSLYQGEELGQTETELLYEELTDPPGLRFWPEDKGRDGCRTPMVWDGGPHGGFTSGKPWLPVKPPQLARNVAAQKGVAGSVLETYRALLQFRRSEPALIRGKSHFFDLPEPVLGFTRSHEGRTLACLFNLDTAPATLTVPGHGGLVGPSQAARIEGDRLTLGANGYAFLPVPETAVVS</sequence>
<dbReference type="Gene3D" id="3.20.20.80">
    <property type="entry name" value="Glycosidases"/>
    <property type="match status" value="1"/>
</dbReference>
<accession>A0A2T5JU57</accession>
<name>A0A2T5JU57_9RHOB</name>
<gene>
    <name evidence="5" type="ORF">C8J28_12051</name>
</gene>
<dbReference type="InterPro" id="IPR045857">
    <property type="entry name" value="O16G_dom_2"/>
</dbReference>
<dbReference type="InterPro" id="IPR013780">
    <property type="entry name" value="Glyco_hydro_b"/>
</dbReference>
<dbReference type="OrthoDB" id="9805159at2"/>
<dbReference type="Gene3D" id="2.60.40.1180">
    <property type="entry name" value="Golgi alpha-mannosidase II"/>
    <property type="match status" value="1"/>
</dbReference>
<dbReference type="SMART" id="SM00642">
    <property type="entry name" value="Aamy"/>
    <property type="match status" value="1"/>
</dbReference>
<keyword evidence="3" id="KW-0326">Glycosidase</keyword>
<dbReference type="EMBL" id="QAOT01000020">
    <property type="protein sequence ID" value="PTR13703.1"/>
    <property type="molecule type" value="Genomic_DNA"/>
</dbReference>
<comment type="similarity">
    <text evidence="1">Belongs to the glycosyl hydrolase 13 family.</text>
</comment>
<proteinExistence type="inferred from homology"/>
<dbReference type="InterPro" id="IPR017853">
    <property type="entry name" value="GH"/>
</dbReference>
<comment type="caution">
    <text evidence="5">The sequence shown here is derived from an EMBL/GenBank/DDBJ whole genome shotgun (WGS) entry which is preliminary data.</text>
</comment>
<keyword evidence="6" id="KW-1185">Reference proteome</keyword>
<evidence type="ECO:0000259" key="4">
    <source>
        <dbReference type="SMART" id="SM00642"/>
    </source>
</evidence>
<dbReference type="SUPFAM" id="SSF51445">
    <property type="entry name" value="(Trans)glycosidases"/>
    <property type="match status" value="1"/>
</dbReference>
<feature type="domain" description="Glycosyl hydrolase family 13 catalytic" evidence="4">
    <location>
        <begin position="12"/>
        <end position="398"/>
    </location>
</feature>
<organism evidence="5 6">
    <name type="scientific">Cereibacter azotoformans</name>
    <dbReference type="NCBI Taxonomy" id="43057"/>
    <lineage>
        <taxon>Bacteria</taxon>
        <taxon>Pseudomonadati</taxon>
        <taxon>Pseudomonadota</taxon>
        <taxon>Alphaproteobacteria</taxon>
        <taxon>Rhodobacterales</taxon>
        <taxon>Paracoccaceae</taxon>
        <taxon>Cereibacter</taxon>
    </lineage>
</organism>
<dbReference type="RefSeq" id="WP_101341038.1">
    <property type="nucleotide sequence ID" value="NZ_CP090021.1"/>
</dbReference>
<dbReference type="Proteomes" id="UP000244060">
    <property type="component" value="Unassembled WGS sequence"/>
</dbReference>
<evidence type="ECO:0000256" key="1">
    <source>
        <dbReference type="ARBA" id="ARBA00008061"/>
    </source>
</evidence>
<dbReference type="PANTHER" id="PTHR10357">
    <property type="entry name" value="ALPHA-AMYLASE FAMILY MEMBER"/>
    <property type="match status" value="1"/>
</dbReference>
<evidence type="ECO:0000313" key="5">
    <source>
        <dbReference type="EMBL" id="PTR13703.1"/>
    </source>
</evidence>
<dbReference type="PANTHER" id="PTHR10357:SF179">
    <property type="entry name" value="NEUTRAL AND BASIC AMINO ACID TRANSPORT PROTEIN RBAT"/>
    <property type="match status" value="1"/>
</dbReference>
<dbReference type="Pfam" id="PF00128">
    <property type="entry name" value="Alpha-amylase"/>
    <property type="match status" value="1"/>
</dbReference>
<dbReference type="FunFam" id="3.90.400.10:FF:000002">
    <property type="entry name" value="Sucrose isomerase"/>
    <property type="match status" value="1"/>
</dbReference>
<evidence type="ECO:0000256" key="2">
    <source>
        <dbReference type="ARBA" id="ARBA00022801"/>
    </source>
</evidence>
<dbReference type="InterPro" id="IPR006047">
    <property type="entry name" value="GH13_cat_dom"/>
</dbReference>
<protein>
    <submittedName>
        <fullName evidence="5">Alpha-glucosidase</fullName>
    </submittedName>
</protein>
<evidence type="ECO:0000256" key="3">
    <source>
        <dbReference type="ARBA" id="ARBA00023295"/>
    </source>
</evidence>
<dbReference type="Gene3D" id="3.90.400.10">
    <property type="entry name" value="Oligo-1,6-glucosidase, Domain 2"/>
    <property type="match status" value="1"/>
</dbReference>
<dbReference type="CDD" id="cd11330">
    <property type="entry name" value="AmyAc_OligoGlu"/>
    <property type="match status" value="1"/>
</dbReference>
<reference evidence="5 6" key="1">
    <citation type="submission" date="2018-04" db="EMBL/GenBank/DDBJ databases">
        <title>Genomic Encyclopedia of Type Strains, Phase III (KMG-III): the genomes of soil and plant-associated and newly described type strains.</title>
        <authorList>
            <person name="Whitman W."/>
        </authorList>
    </citation>
    <scope>NUCLEOTIDE SEQUENCE [LARGE SCALE GENOMIC DNA]</scope>
    <source>
        <strain evidence="5 6">KA25</strain>
    </source>
</reference>
<dbReference type="GO" id="GO:0004556">
    <property type="term" value="F:alpha-amylase activity"/>
    <property type="evidence" value="ECO:0007669"/>
    <property type="project" value="TreeGrafter"/>
</dbReference>
<dbReference type="GO" id="GO:0009313">
    <property type="term" value="P:oligosaccharide catabolic process"/>
    <property type="evidence" value="ECO:0007669"/>
    <property type="project" value="TreeGrafter"/>
</dbReference>
<dbReference type="AlphaFoldDB" id="A0A2T5JU57"/>
<keyword evidence="2" id="KW-0378">Hydrolase</keyword>